<keyword evidence="1" id="KW-0472">Membrane</keyword>
<gene>
    <name evidence="3" type="ORF">D2T33_04645</name>
</gene>
<evidence type="ECO:0000313" key="3">
    <source>
        <dbReference type="EMBL" id="RWR13691.1"/>
    </source>
</evidence>
<proteinExistence type="predicted"/>
<dbReference type="AlphaFoldDB" id="A0A443IZJ0"/>
<dbReference type="SUPFAM" id="SSF48317">
    <property type="entry name" value="Acid phosphatase/Vanadium-dependent haloperoxidase"/>
    <property type="match status" value="1"/>
</dbReference>
<dbReference type="Proteomes" id="UP000285710">
    <property type="component" value="Unassembled WGS sequence"/>
</dbReference>
<dbReference type="Pfam" id="PF01569">
    <property type="entry name" value="PAP2"/>
    <property type="match status" value="1"/>
</dbReference>
<keyword evidence="1" id="KW-0812">Transmembrane</keyword>
<keyword evidence="4" id="KW-1185">Reference proteome</keyword>
<organism evidence="3 4">
    <name type="scientific">Paenirhodobacter populi</name>
    <dbReference type="NCBI Taxonomy" id="2306993"/>
    <lineage>
        <taxon>Bacteria</taxon>
        <taxon>Pseudomonadati</taxon>
        <taxon>Pseudomonadota</taxon>
        <taxon>Alphaproteobacteria</taxon>
        <taxon>Rhodobacterales</taxon>
        <taxon>Rhodobacter group</taxon>
        <taxon>Paenirhodobacter</taxon>
    </lineage>
</organism>
<evidence type="ECO:0000256" key="1">
    <source>
        <dbReference type="SAM" id="Phobius"/>
    </source>
</evidence>
<feature type="transmembrane region" description="Helical" evidence="1">
    <location>
        <begin position="223"/>
        <end position="243"/>
    </location>
</feature>
<dbReference type="InterPro" id="IPR000326">
    <property type="entry name" value="PAP2/HPO"/>
</dbReference>
<evidence type="ECO:0000259" key="2">
    <source>
        <dbReference type="Pfam" id="PF01569"/>
    </source>
</evidence>
<evidence type="ECO:0000313" key="4">
    <source>
        <dbReference type="Proteomes" id="UP000285710"/>
    </source>
</evidence>
<feature type="transmembrane region" description="Helical" evidence="1">
    <location>
        <begin position="161"/>
        <end position="181"/>
    </location>
</feature>
<feature type="domain" description="Phosphatidic acid phosphatase type 2/haloperoxidase" evidence="2">
    <location>
        <begin position="165"/>
        <end position="296"/>
    </location>
</feature>
<protein>
    <submittedName>
        <fullName evidence="3">Phosphatase PAP2 family protein</fullName>
    </submittedName>
</protein>
<dbReference type="InterPro" id="IPR036938">
    <property type="entry name" value="PAP2/HPO_sf"/>
</dbReference>
<dbReference type="EMBL" id="SAUW01000004">
    <property type="protein sequence ID" value="RWR13691.1"/>
    <property type="molecule type" value="Genomic_DNA"/>
</dbReference>
<feature type="transmembrane region" description="Helical" evidence="1">
    <location>
        <begin position="250"/>
        <end position="267"/>
    </location>
</feature>
<dbReference type="Gene3D" id="1.20.144.10">
    <property type="entry name" value="Phosphatidic acid phosphatase type 2/haloperoxidase"/>
    <property type="match status" value="1"/>
</dbReference>
<comment type="caution">
    <text evidence="3">The sequence shown here is derived from an EMBL/GenBank/DDBJ whole genome shotgun (WGS) entry which is preliminary data.</text>
</comment>
<feature type="transmembrane region" description="Helical" evidence="1">
    <location>
        <begin position="273"/>
        <end position="295"/>
    </location>
</feature>
<sequence>MPRGTRDARATITNRPSPCPRGSTAAFWCSAASLWIAARGLCRPPGSLPPRASGPTGRSSPMWWTEGALLPGLDFERTGRWLLAAWIASVALFVGVPSIDLWISAAFWRSGTGFPLGNRELWDLLRNLLWDIEIVVFVIALVACLRSLARRRPVLGMPARAWAYIWSVFLIAPVLMANGVLKAYSGRARPAQIVEFGGDSLFTRAGEITDQCQRNCSFVSGEVSSAVALSVTLWLASVMWRGLEGWQRSYIRVVAVLIPVFVTLQRISAGRHFASDAVFGALLTLTAAWALYALFSGQRPWRRGGEGRS</sequence>
<reference evidence="3 4" key="1">
    <citation type="submission" date="2019-01" db="EMBL/GenBank/DDBJ databases">
        <title>Sinorhodobacter populi sp. nov. isolated from the symptomatic bark tissue of Populus euramericana canker.</title>
        <authorList>
            <person name="Xu G."/>
        </authorList>
    </citation>
    <scope>NUCLEOTIDE SEQUENCE [LARGE SCALE GENOMIC DNA]</scope>
    <source>
        <strain evidence="3 4">2D-5</strain>
    </source>
</reference>
<feature type="transmembrane region" description="Helical" evidence="1">
    <location>
        <begin position="128"/>
        <end position="149"/>
    </location>
</feature>
<reference evidence="3 4" key="2">
    <citation type="submission" date="2019-01" db="EMBL/GenBank/DDBJ databases">
        <authorList>
            <person name="Li Y."/>
        </authorList>
    </citation>
    <scope>NUCLEOTIDE SEQUENCE [LARGE SCALE GENOMIC DNA]</scope>
    <source>
        <strain evidence="3 4">2D-5</strain>
    </source>
</reference>
<accession>A0A443IZJ0</accession>
<keyword evidence="1" id="KW-1133">Transmembrane helix</keyword>
<feature type="transmembrane region" description="Helical" evidence="1">
    <location>
        <begin position="81"/>
        <end position="108"/>
    </location>
</feature>
<name>A0A443IZJ0_9RHOB</name>